<dbReference type="OrthoDB" id="441210at2759"/>
<protein>
    <recommendedName>
        <fullName evidence="5">E3 ubiquitin-protein ligase CCNB1IP1</fullName>
    </recommendedName>
</protein>
<dbReference type="GO" id="GO:0007131">
    <property type="term" value="P:reciprocal meiotic recombination"/>
    <property type="evidence" value="ECO:0007669"/>
    <property type="project" value="InterPro"/>
</dbReference>
<feature type="coiled-coil region" evidence="1">
    <location>
        <begin position="44"/>
        <end position="99"/>
    </location>
</feature>
<keyword evidence="4" id="KW-1185">Reference proteome</keyword>
<dbReference type="Proteomes" id="UP000038010">
    <property type="component" value="Unassembled WGS sequence"/>
</dbReference>
<keyword evidence="1" id="KW-0175">Coiled coil</keyword>
<evidence type="ECO:0000256" key="1">
    <source>
        <dbReference type="SAM" id="Coils"/>
    </source>
</evidence>
<accession>A0A0N1H712</accession>
<feature type="compositionally biased region" description="Basic and acidic residues" evidence="2">
    <location>
        <begin position="136"/>
        <end position="159"/>
    </location>
</feature>
<dbReference type="GeneID" id="28732750"/>
<dbReference type="GO" id="GO:0000795">
    <property type="term" value="C:synaptonemal complex"/>
    <property type="evidence" value="ECO:0007669"/>
    <property type="project" value="InterPro"/>
</dbReference>
<dbReference type="PANTHER" id="PTHR14305">
    <property type="entry name" value="E3 UBIQUITIN-PROTEIN LIGASE CCNB1IP1"/>
    <property type="match status" value="1"/>
</dbReference>
<feature type="region of interest" description="Disordered" evidence="2">
    <location>
        <begin position="128"/>
        <end position="159"/>
    </location>
</feature>
<dbReference type="PANTHER" id="PTHR14305:SF0">
    <property type="entry name" value="E3 UBIQUITIN-PROTEIN LIGASE CCNB1IP1"/>
    <property type="match status" value="1"/>
</dbReference>
<dbReference type="GO" id="GO:0061630">
    <property type="term" value="F:ubiquitin protein ligase activity"/>
    <property type="evidence" value="ECO:0007669"/>
    <property type="project" value="InterPro"/>
</dbReference>
<dbReference type="InterPro" id="IPR042448">
    <property type="entry name" value="CCNB1IP1"/>
</dbReference>
<dbReference type="VEuPathDB" id="FungiDB:AB675_11976"/>
<gene>
    <name evidence="3" type="ORF">AB675_11976</name>
</gene>
<name>A0A0N1H712_9EURO</name>
<dbReference type="RefSeq" id="XP_017998239.1">
    <property type="nucleotide sequence ID" value="XM_018140869.1"/>
</dbReference>
<dbReference type="STRING" id="1664694.A0A0N1H712"/>
<sequence>MDCASRALAFWTYQTTQEIFYQEHLGKILKDKYGQLSAAMDKIINEANTEISTLQDKINNFSIDQRTLQDKYDDLANLYREKSKKAAQAQQLYDALKKKVLMRRVETAASADANQTLQSIDARGALPTHQDQQPMMERHQPHFDPPERHIREHEQDGHHASAINSTVTLRIGAVILAALVTPWDHHLGRQRDDSVKVRQSWALPCNAPLCHLRQEGLRIDLRSQSVLRDKTLGHIPPRCTMVKSIDTAWADVSRTHVPVLARPVDMECLEA</sequence>
<proteinExistence type="predicted"/>
<evidence type="ECO:0000313" key="4">
    <source>
        <dbReference type="Proteomes" id="UP000038010"/>
    </source>
</evidence>
<organism evidence="3 4">
    <name type="scientific">Cyphellophora attinorum</name>
    <dbReference type="NCBI Taxonomy" id="1664694"/>
    <lineage>
        <taxon>Eukaryota</taxon>
        <taxon>Fungi</taxon>
        <taxon>Dikarya</taxon>
        <taxon>Ascomycota</taxon>
        <taxon>Pezizomycotina</taxon>
        <taxon>Eurotiomycetes</taxon>
        <taxon>Chaetothyriomycetidae</taxon>
        <taxon>Chaetothyriales</taxon>
        <taxon>Cyphellophoraceae</taxon>
        <taxon>Cyphellophora</taxon>
    </lineage>
</organism>
<evidence type="ECO:0000313" key="3">
    <source>
        <dbReference type="EMBL" id="KPI38276.1"/>
    </source>
</evidence>
<evidence type="ECO:0000256" key="2">
    <source>
        <dbReference type="SAM" id="MobiDB-lite"/>
    </source>
</evidence>
<evidence type="ECO:0008006" key="5">
    <source>
        <dbReference type="Google" id="ProtNLM"/>
    </source>
</evidence>
<comment type="caution">
    <text evidence="3">The sequence shown here is derived from an EMBL/GenBank/DDBJ whole genome shotgun (WGS) entry which is preliminary data.</text>
</comment>
<reference evidence="3 4" key="1">
    <citation type="submission" date="2015-06" db="EMBL/GenBank/DDBJ databases">
        <title>Draft genome of the ant-associated black yeast Phialophora attae CBS 131958.</title>
        <authorList>
            <person name="Moreno L.F."/>
            <person name="Stielow B.J."/>
            <person name="de Hoog S."/>
            <person name="Vicente V.A."/>
            <person name="Weiss V.A."/>
            <person name="de Vries M."/>
            <person name="Cruz L.M."/>
            <person name="Souza E.M."/>
        </authorList>
    </citation>
    <scope>NUCLEOTIDE SEQUENCE [LARGE SCALE GENOMIC DNA]</scope>
    <source>
        <strain evidence="3 4">CBS 131958</strain>
    </source>
</reference>
<dbReference type="AlphaFoldDB" id="A0A0N1H712"/>
<dbReference type="EMBL" id="LFJN01000019">
    <property type="protein sequence ID" value="KPI38276.1"/>
    <property type="molecule type" value="Genomic_DNA"/>
</dbReference>